<evidence type="ECO:0000256" key="1">
    <source>
        <dbReference type="SAM" id="Phobius"/>
    </source>
</evidence>
<keyword evidence="1" id="KW-0812">Transmembrane</keyword>
<keyword evidence="1" id="KW-0472">Membrane</keyword>
<accession>A0A163GTR8</accession>
<evidence type="ECO:0000313" key="2">
    <source>
        <dbReference type="EMBL" id="KZS45145.1"/>
    </source>
</evidence>
<sequence length="66" mass="7514">MIVMRLLVNITFPMFIILVLLCPFISVYIHGMNTENLIAIIIITLISSCLLFKSNREKIGVFICRG</sequence>
<reference evidence="2" key="1">
    <citation type="journal article" date="2016" name="Genome Announc.">
        <title>Draft genomes of two strains of Paenibacillus glucanolyticus with capability to degrade lignocellulose.</title>
        <authorList>
            <person name="Mathews S.L."/>
            <person name="Pawlak J."/>
            <person name="Grunden A.M."/>
        </authorList>
    </citation>
    <scope>NUCLEOTIDE SEQUENCE [LARGE SCALE GENOMIC DNA]</scope>
    <source>
        <strain evidence="2">SLM1</strain>
    </source>
</reference>
<protein>
    <submittedName>
        <fullName evidence="2">Uncharacterized protein</fullName>
    </submittedName>
</protein>
<name>A0A163GTR8_9BACL</name>
<comment type="caution">
    <text evidence="2">The sequence shown here is derived from an EMBL/GenBank/DDBJ whole genome shotgun (WGS) entry which is preliminary data.</text>
</comment>
<dbReference type="Proteomes" id="UP000076796">
    <property type="component" value="Unassembled WGS sequence"/>
</dbReference>
<keyword evidence="1" id="KW-1133">Transmembrane helix</keyword>
<gene>
    <name evidence="2" type="ORF">AWU65_03950</name>
</gene>
<dbReference type="AlphaFoldDB" id="A0A163GTR8"/>
<evidence type="ECO:0000313" key="3">
    <source>
        <dbReference type="Proteomes" id="UP000076796"/>
    </source>
</evidence>
<feature type="transmembrane region" description="Helical" evidence="1">
    <location>
        <begin position="36"/>
        <end position="52"/>
    </location>
</feature>
<dbReference type="EMBL" id="LWMH01000001">
    <property type="protein sequence ID" value="KZS45145.1"/>
    <property type="molecule type" value="Genomic_DNA"/>
</dbReference>
<organism evidence="2 3">
    <name type="scientific">Paenibacillus glucanolyticus</name>
    <dbReference type="NCBI Taxonomy" id="59843"/>
    <lineage>
        <taxon>Bacteria</taxon>
        <taxon>Bacillati</taxon>
        <taxon>Bacillota</taxon>
        <taxon>Bacilli</taxon>
        <taxon>Bacillales</taxon>
        <taxon>Paenibacillaceae</taxon>
        <taxon>Paenibacillus</taxon>
    </lineage>
</organism>
<proteinExistence type="predicted"/>
<feature type="transmembrane region" description="Helical" evidence="1">
    <location>
        <begin position="7"/>
        <end position="30"/>
    </location>
</feature>
<keyword evidence="3" id="KW-1185">Reference proteome</keyword>